<evidence type="ECO:0000256" key="1">
    <source>
        <dbReference type="ARBA" id="ARBA00005801"/>
    </source>
</evidence>
<dbReference type="GO" id="GO:0004190">
    <property type="term" value="F:aspartic-type endopeptidase activity"/>
    <property type="evidence" value="ECO:0007669"/>
    <property type="project" value="InterPro"/>
</dbReference>
<dbReference type="PANTHER" id="PTHR30487:SF0">
    <property type="entry name" value="PREPILIN LEADER PEPTIDASE_N-METHYLTRANSFERASE-RELATED"/>
    <property type="match status" value="1"/>
</dbReference>
<feature type="transmembrane region" description="Helical" evidence="3">
    <location>
        <begin position="61"/>
        <end position="78"/>
    </location>
</feature>
<dbReference type="RefSeq" id="WP_167039992.1">
    <property type="nucleotide sequence ID" value="NZ_BAAANA010000003.1"/>
</dbReference>
<dbReference type="Pfam" id="PF01478">
    <property type="entry name" value="Peptidase_A24"/>
    <property type="match status" value="1"/>
</dbReference>
<proteinExistence type="inferred from homology"/>
<comment type="similarity">
    <text evidence="1 2">Belongs to the peptidase A24 family.</text>
</comment>
<dbReference type="PANTHER" id="PTHR30487">
    <property type="entry name" value="TYPE 4 PREPILIN-LIKE PROTEINS LEADER PEPTIDE-PROCESSING ENZYME"/>
    <property type="match status" value="1"/>
</dbReference>
<reference evidence="5 6" key="1">
    <citation type="submission" date="2020-05" db="EMBL/GenBank/DDBJ databases">
        <title>MicrobeNet Type strains.</title>
        <authorList>
            <person name="Nicholson A.C."/>
        </authorList>
    </citation>
    <scope>NUCLEOTIDE SEQUENCE [LARGE SCALE GENOMIC DNA]</scope>
    <source>
        <strain evidence="5 6">JCM 14282</strain>
    </source>
</reference>
<feature type="transmembrane region" description="Helical" evidence="3">
    <location>
        <begin position="109"/>
        <end position="129"/>
    </location>
</feature>
<protein>
    <submittedName>
        <fullName evidence="5">Prepilin peptidase</fullName>
    </submittedName>
</protein>
<keyword evidence="3" id="KW-0812">Transmembrane</keyword>
<dbReference type="GO" id="GO:0005886">
    <property type="term" value="C:plasma membrane"/>
    <property type="evidence" value="ECO:0007669"/>
    <property type="project" value="TreeGrafter"/>
</dbReference>
<feature type="transmembrane region" description="Helical" evidence="3">
    <location>
        <begin position="37"/>
        <end position="55"/>
    </location>
</feature>
<feature type="transmembrane region" description="Helical" evidence="3">
    <location>
        <begin position="141"/>
        <end position="162"/>
    </location>
</feature>
<keyword evidence="3" id="KW-1133">Transmembrane helix</keyword>
<dbReference type="GO" id="GO:0006465">
    <property type="term" value="P:signal peptide processing"/>
    <property type="evidence" value="ECO:0007669"/>
    <property type="project" value="TreeGrafter"/>
</dbReference>
<evidence type="ECO:0000256" key="2">
    <source>
        <dbReference type="RuleBase" id="RU003793"/>
    </source>
</evidence>
<gene>
    <name evidence="5" type="ORF">HLA99_02495</name>
</gene>
<name>A0A7Y2LXN3_9MICO</name>
<keyword evidence="3" id="KW-0472">Membrane</keyword>
<dbReference type="EMBL" id="JABEMB010000002">
    <property type="protein sequence ID" value="NNH02731.1"/>
    <property type="molecule type" value="Genomic_DNA"/>
</dbReference>
<dbReference type="AlphaFoldDB" id="A0A7Y2LXN3"/>
<organism evidence="5 6">
    <name type="scientific">Microbacterium ulmi</name>
    <dbReference type="NCBI Taxonomy" id="179095"/>
    <lineage>
        <taxon>Bacteria</taxon>
        <taxon>Bacillati</taxon>
        <taxon>Actinomycetota</taxon>
        <taxon>Actinomycetes</taxon>
        <taxon>Micrococcales</taxon>
        <taxon>Microbacteriaceae</taxon>
        <taxon>Microbacterium</taxon>
    </lineage>
</organism>
<comment type="caution">
    <text evidence="5">The sequence shown here is derived from an EMBL/GenBank/DDBJ whole genome shotgun (WGS) entry which is preliminary data.</text>
</comment>
<dbReference type="Proteomes" id="UP000543598">
    <property type="component" value="Unassembled WGS sequence"/>
</dbReference>
<dbReference type="InterPro" id="IPR000045">
    <property type="entry name" value="Prepilin_IV_endopep_pep"/>
</dbReference>
<evidence type="ECO:0000313" key="5">
    <source>
        <dbReference type="EMBL" id="NNH02731.1"/>
    </source>
</evidence>
<evidence type="ECO:0000256" key="3">
    <source>
        <dbReference type="SAM" id="Phobius"/>
    </source>
</evidence>
<dbReference type="Gene3D" id="1.20.120.1220">
    <property type="match status" value="1"/>
</dbReference>
<dbReference type="PRINTS" id="PR00864">
    <property type="entry name" value="PREPILNPTASE"/>
</dbReference>
<dbReference type="InterPro" id="IPR050882">
    <property type="entry name" value="Prepilin_peptidase/N-MTase"/>
</dbReference>
<sequence>MLWTDVFAAAAFVCFAIASVVLAVVDLRSHRLPNAIVLPLWLAGVALFAAASAAAHDGEGFLRALIGSGALFAFYLVLRLLSPRGMGGGDVKLAGAVGLHLAWLGWDALALGALAGFVLGGAYGLVLVAARRADRRTAIPFGPWMLAGAWIAVLGAVCGIRLT</sequence>
<feature type="transmembrane region" description="Helical" evidence="3">
    <location>
        <begin position="6"/>
        <end position="25"/>
    </location>
</feature>
<evidence type="ECO:0000259" key="4">
    <source>
        <dbReference type="Pfam" id="PF01478"/>
    </source>
</evidence>
<accession>A0A7Y2LXN3</accession>
<evidence type="ECO:0000313" key="6">
    <source>
        <dbReference type="Proteomes" id="UP000543598"/>
    </source>
</evidence>
<keyword evidence="6" id="KW-1185">Reference proteome</keyword>
<feature type="domain" description="Prepilin type IV endopeptidase peptidase" evidence="4">
    <location>
        <begin position="15"/>
        <end position="125"/>
    </location>
</feature>
<dbReference type="InterPro" id="IPR014032">
    <property type="entry name" value="Peptidase_A24A_bac"/>
</dbReference>